<comment type="caution">
    <text evidence="3">The sequence shown here is derived from an EMBL/GenBank/DDBJ whole genome shotgun (WGS) entry which is preliminary data.</text>
</comment>
<reference evidence="3 4" key="1">
    <citation type="submission" date="2024-06" db="EMBL/GenBank/DDBJ databases">
        <title>Chitinophaga defluvii sp. nov., isolated from municipal sewage.</title>
        <authorList>
            <person name="Zhang L."/>
        </authorList>
    </citation>
    <scope>NUCLEOTIDE SEQUENCE [LARGE SCALE GENOMIC DNA]</scope>
    <source>
        <strain evidence="3 4">H8</strain>
    </source>
</reference>
<sequence>MNLPAALVLPACLLAMSSQALPAKELHTPLTFISEVAEHTPGVLVFTGEHAKPKKSIAFSQGIDMIIKGIGLNIDHIRFVKEPKATDYCVHANNKAAYAKSIIIAANNGIKLDRDMRMETKMTREQFATRLHEAILATGNYPVTLNWLIIKDEAAFSPDALNAVQTLVKFNVVTLEKGSYRPKALITELEAATMVKKAVAFIKAHKPVEAAVPQTEDEVTFQSTPVNDSVNRVVLSRGEKPNSGYQIMITSIVFPAKGQAEIHYKLTDPAPGNSYLQVITTATAEAYVAAGYQVSLKEDK</sequence>
<evidence type="ECO:0000259" key="2">
    <source>
        <dbReference type="Pfam" id="PF14343"/>
    </source>
</evidence>
<dbReference type="Pfam" id="PF14343">
    <property type="entry name" value="PrcB_C"/>
    <property type="match status" value="1"/>
</dbReference>
<dbReference type="InterPro" id="IPR025748">
    <property type="entry name" value="PrcB_C_dom"/>
</dbReference>
<keyword evidence="3" id="KW-0378">Hydrolase</keyword>
<feature type="chain" id="PRO_5045689495" evidence="1">
    <location>
        <begin position="21"/>
        <end position="300"/>
    </location>
</feature>
<proteinExistence type="predicted"/>
<keyword evidence="4" id="KW-1185">Reference proteome</keyword>
<name>A0ABV2T089_9BACT</name>
<evidence type="ECO:0000313" key="3">
    <source>
        <dbReference type="EMBL" id="MET6996450.1"/>
    </source>
</evidence>
<evidence type="ECO:0000256" key="1">
    <source>
        <dbReference type="SAM" id="SignalP"/>
    </source>
</evidence>
<protein>
    <submittedName>
        <fullName evidence="3">Protease complex subunit PrcB family protein</fullName>
    </submittedName>
</protein>
<feature type="domain" description="PrcB C-terminal" evidence="2">
    <location>
        <begin position="233"/>
        <end position="281"/>
    </location>
</feature>
<feature type="signal peptide" evidence="1">
    <location>
        <begin position="1"/>
        <end position="20"/>
    </location>
</feature>
<gene>
    <name evidence="3" type="ORF">ABR189_03695</name>
</gene>
<keyword evidence="3" id="KW-0645">Protease</keyword>
<dbReference type="RefSeq" id="WP_354659092.1">
    <property type="nucleotide sequence ID" value="NZ_JBEXAC010000001.1"/>
</dbReference>
<dbReference type="GO" id="GO:0006508">
    <property type="term" value="P:proteolysis"/>
    <property type="evidence" value="ECO:0007669"/>
    <property type="project" value="UniProtKB-KW"/>
</dbReference>
<dbReference type="EMBL" id="JBEXAC010000001">
    <property type="protein sequence ID" value="MET6996450.1"/>
    <property type="molecule type" value="Genomic_DNA"/>
</dbReference>
<organism evidence="3 4">
    <name type="scientific">Chitinophaga defluvii</name>
    <dbReference type="NCBI Taxonomy" id="3163343"/>
    <lineage>
        <taxon>Bacteria</taxon>
        <taxon>Pseudomonadati</taxon>
        <taxon>Bacteroidota</taxon>
        <taxon>Chitinophagia</taxon>
        <taxon>Chitinophagales</taxon>
        <taxon>Chitinophagaceae</taxon>
        <taxon>Chitinophaga</taxon>
    </lineage>
</organism>
<keyword evidence="1" id="KW-0732">Signal</keyword>
<dbReference type="Proteomes" id="UP001549749">
    <property type="component" value="Unassembled WGS sequence"/>
</dbReference>
<evidence type="ECO:0000313" key="4">
    <source>
        <dbReference type="Proteomes" id="UP001549749"/>
    </source>
</evidence>
<dbReference type="GO" id="GO:0008233">
    <property type="term" value="F:peptidase activity"/>
    <property type="evidence" value="ECO:0007669"/>
    <property type="project" value="UniProtKB-KW"/>
</dbReference>
<accession>A0ABV2T089</accession>